<comment type="caution">
    <text evidence="1">The sequence shown here is derived from an EMBL/GenBank/DDBJ whole genome shotgun (WGS) entry which is preliminary data.</text>
</comment>
<evidence type="ECO:0000313" key="2">
    <source>
        <dbReference type="Proteomes" id="UP000807469"/>
    </source>
</evidence>
<accession>A0A9P6D7B9</accession>
<organism evidence="1 2">
    <name type="scientific">Pholiota conissans</name>
    <dbReference type="NCBI Taxonomy" id="109636"/>
    <lineage>
        <taxon>Eukaryota</taxon>
        <taxon>Fungi</taxon>
        <taxon>Dikarya</taxon>
        <taxon>Basidiomycota</taxon>
        <taxon>Agaricomycotina</taxon>
        <taxon>Agaricomycetes</taxon>
        <taxon>Agaricomycetidae</taxon>
        <taxon>Agaricales</taxon>
        <taxon>Agaricineae</taxon>
        <taxon>Strophariaceae</taxon>
        <taxon>Pholiota</taxon>
    </lineage>
</organism>
<gene>
    <name evidence="1" type="ORF">BDN70DRAFT_591322</name>
</gene>
<evidence type="ECO:0000313" key="1">
    <source>
        <dbReference type="EMBL" id="KAF9485528.1"/>
    </source>
</evidence>
<name>A0A9P6D7B9_9AGAR</name>
<reference evidence="1" key="1">
    <citation type="submission" date="2020-11" db="EMBL/GenBank/DDBJ databases">
        <authorList>
            <consortium name="DOE Joint Genome Institute"/>
            <person name="Ahrendt S."/>
            <person name="Riley R."/>
            <person name="Andreopoulos W."/>
            <person name="Labutti K."/>
            <person name="Pangilinan J."/>
            <person name="Ruiz-Duenas F.J."/>
            <person name="Barrasa J.M."/>
            <person name="Sanchez-Garcia M."/>
            <person name="Camarero S."/>
            <person name="Miyauchi S."/>
            <person name="Serrano A."/>
            <person name="Linde D."/>
            <person name="Babiker R."/>
            <person name="Drula E."/>
            <person name="Ayuso-Fernandez I."/>
            <person name="Pacheco R."/>
            <person name="Padilla G."/>
            <person name="Ferreira P."/>
            <person name="Barriuso J."/>
            <person name="Kellner H."/>
            <person name="Castanera R."/>
            <person name="Alfaro M."/>
            <person name="Ramirez L."/>
            <person name="Pisabarro A.G."/>
            <person name="Kuo A."/>
            <person name="Tritt A."/>
            <person name="Lipzen A."/>
            <person name="He G."/>
            <person name="Yan M."/>
            <person name="Ng V."/>
            <person name="Cullen D."/>
            <person name="Martin F."/>
            <person name="Rosso M.-N."/>
            <person name="Henrissat B."/>
            <person name="Hibbett D."/>
            <person name="Martinez A.T."/>
            <person name="Grigoriev I.V."/>
        </authorList>
    </citation>
    <scope>NUCLEOTIDE SEQUENCE</scope>
    <source>
        <strain evidence="1">CIRM-BRFM 674</strain>
    </source>
</reference>
<proteinExistence type="predicted"/>
<dbReference type="AlphaFoldDB" id="A0A9P6D7B9"/>
<keyword evidence="2" id="KW-1185">Reference proteome</keyword>
<dbReference type="EMBL" id="MU155135">
    <property type="protein sequence ID" value="KAF9485528.1"/>
    <property type="molecule type" value="Genomic_DNA"/>
</dbReference>
<protein>
    <submittedName>
        <fullName evidence="1">Uncharacterized protein</fullName>
    </submittedName>
</protein>
<sequence length="135" mass="15888">MSTAWSVRVYETSLSKSNNYIRFRDHRSDGEIVDVNDSQHFRVYDPQSITIRIGHVINNILMVQYERQKARRTGIPYRPSPRIPKMRLTASERITVAYCFRMAKQAFDATQNKPYRWCEFLSYPDGSSSSFRPNN</sequence>
<dbReference type="Proteomes" id="UP000807469">
    <property type="component" value="Unassembled WGS sequence"/>
</dbReference>